<name>A0A6A6YG83_9PEZI</name>
<dbReference type="Proteomes" id="UP000504636">
    <property type="component" value="Unplaced"/>
</dbReference>
<dbReference type="GeneID" id="54469688"/>
<gene>
    <name evidence="1 3" type="ORF">BDZ99DRAFT_65046</name>
</gene>
<proteinExistence type="predicted"/>
<reference evidence="1 3" key="1">
    <citation type="journal article" date="2020" name="Stud. Mycol.">
        <title>101 Dothideomycetes genomes: a test case for predicting lifestyles and emergence of pathogens.</title>
        <authorList>
            <person name="Haridas S."/>
            <person name="Albert R."/>
            <person name="Binder M."/>
            <person name="Bloem J."/>
            <person name="Labutti K."/>
            <person name="Salamov A."/>
            <person name="Andreopoulos B."/>
            <person name="Baker S."/>
            <person name="Barry K."/>
            <person name="Bills G."/>
            <person name="Bluhm B."/>
            <person name="Cannon C."/>
            <person name="Castanera R."/>
            <person name="Culley D."/>
            <person name="Daum C."/>
            <person name="Ezra D."/>
            <person name="Gonzalez J."/>
            <person name="Henrissat B."/>
            <person name="Kuo A."/>
            <person name="Liang C."/>
            <person name="Lipzen A."/>
            <person name="Lutzoni F."/>
            <person name="Magnuson J."/>
            <person name="Mondo S."/>
            <person name="Nolan M."/>
            <person name="Ohm R."/>
            <person name="Pangilinan J."/>
            <person name="Park H.-J."/>
            <person name="Ramirez L."/>
            <person name="Alfaro M."/>
            <person name="Sun H."/>
            <person name="Tritt A."/>
            <person name="Yoshinaga Y."/>
            <person name="Zwiers L.-H."/>
            <person name="Turgeon B."/>
            <person name="Goodwin S."/>
            <person name="Spatafora J."/>
            <person name="Crous P."/>
            <person name="Grigoriev I."/>
        </authorList>
    </citation>
    <scope>NUCLEOTIDE SEQUENCE</scope>
    <source>
        <strain evidence="1 3">CBS 304.34</strain>
    </source>
</reference>
<evidence type="ECO:0000313" key="3">
    <source>
        <dbReference type="RefSeq" id="XP_033574714.1"/>
    </source>
</evidence>
<organism evidence="1">
    <name type="scientific">Mytilinidion resinicola</name>
    <dbReference type="NCBI Taxonomy" id="574789"/>
    <lineage>
        <taxon>Eukaryota</taxon>
        <taxon>Fungi</taxon>
        <taxon>Dikarya</taxon>
        <taxon>Ascomycota</taxon>
        <taxon>Pezizomycotina</taxon>
        <taxon>Dothideomycetes</taxon>
        <taxon>Pleosporomycetidae</taxon>
        <taxon>Mytilinidiales</taxon>
        <taxon>Mytilinidiaceae</taxon>
        <taxon>Mytilinidion</taxon>
    </lineage>
</organism>
<dbReference type="RefSeq" id="XP_033574714.1">
    <property type="nucleotide sequence ID" value="XM_033728795.1"/>
</dbReference>
<reference evidence="3" key="2">
    <citation type="submission" date="2020-04" db="EMBL/GenBank/DDBJ databases">
        <authorList>
            <consortium name="NCBI Genome Project"/>
        </authorList>
    </citation>
    <scope>NUCLEOTIDE SEQUENCE</scope>
    <source>
        <strain evidence="3">CBS 304.34</strain>
    </source>
</reference>
<keyword evidence="2" id="KW-1185">Reference proteome</keyword>
<dbReference type="EMBL" id="MU003704">
    <property type="protein sequence ID" value="KAF2807750.1"/>
    <property type="molecule type" value="Genomic_DNA"/>
</dbReference>
<evidence type="ECO:0000313" key="1">
    <source>
        <dbReference type="EMBL" id="KAF2807750.1"/>
    </source>
</evidence>
<protein>
    <submittedName>
        <fullName evidence="1 3">Uncharacterized protein</fullName>
    </submittedName>
</protein>
<evidence type="ECO:0000313" key="2">
    <source>
        <dbReference type="Proteomes" id="UP000504636"/>
    </source>
</evidence>
<reference evidence="3" key="3">
    <citation type="submission" date="2025-04" db="UniProtKB">
        <authorList>
            <consortium name="RefSeq"/>
        </authorList>
    </citation>
    <scope>IDENTIFICATION</scope>
    <source>
        <strain evidence="3">CBS 304.34</strain>
    </source>
</reference>
<sequence length="149" mass="17048">MPYYLLQLQPSCHLRLVPAAAPVWTAPLRPDVKIAARSLESVMLTFLPGLDATYSRLLSASLDRRERLQNFLLDRASVPFIDFHRHWPASCTDQALGYSYTLCGYEGISHRVLPITRIAELQLPDHRDRDCDCRHRFPFETGPVFHKSG</sequence>
<dbReference type="AlphaFoldDB" id="A0A6A6YG83"/>
<accession>A0A6A6YG83</accession>